<evidence type="ECO:0000313" key="3">
    <source>
        <dbReference type="Proteomes" id="UP000054321"/>
    </source>
</evidence>
<name>A0A0C3GVB5_OIDMZ</name>
<sequence length="308" mass="34715">MRFIKINHEDVDPESGVTHNSNFHSEEEAKHLTIPTEGPTSFGHWLPLIAASQAIPPNLIQTITLTASQGRLLIAASQSSLHTREPNRMLEEELTSDIGPALKTLVFPTEGLFLRLDACSPKDGVDGRKPLLDLQQILLRLTTSHRAMNAIIRLLDIETPITLYFLPFNIEMNTALEYRVFCPPSSAEVAAISQYKWHAQSIFHDRSDDEIVHIVKTVMEEVRRIHASIMGYPLEESVAKLLRSQGFTFDVMFREMTQSCALIELNTFGSRSGCGSCLFHWLRDEDVLYGRGPKNENGKVEVEFRISV</sequence>
<feature type="region of interest" description="Disordered" evidence="1">
    <location>
        <begin position="9"/>
        <end position="30"/>
    </location>
</feature>
<gene>
    <name evidence="2" type="ORF">OIDMADRAFT_59682</name>
</gene>
<dbReference type="InParanoid" id="A0A0C3GVB5"/>
<dbReference type="Proteomes" id="UP000054321">
    <property type="component" value="Unassembled WGS sequence"/>
</dbReference>
<organism evidence="2 3">
    <name type="scientific">Oidiodendron maius (strain Zn)</name>
    <dbReference type="NCBI Taxonomy" id="913774"/>
    <lineage>
        <taxon>Eukaryota</taxon>
        <taxon>Fungi</taxon>
        <taxon>Dikarya</taxon>
        <taxon>Ascomycota</taxon>
        <taxon>Pezizomycotina</taxon>
        <taxon>Leotiomycetes</taxon>
        <taxon>Leotiomycetes incertae sedis</taxon>
        <taxon>Myxotrichaceae</taxon>
        <taxon>Oidiodendron</taxon>
    </lineage>
</organism>
<keyword evidence="3" id="KW-1185">Reference proteome</keyword>
<reference evidence="2 3" key="1">
    <citation type="submission" date="2014-04" db="EMBL/GenBank/DDBJ databases">
        <authorList>
            <consortium name="DOE Joint Genome Institute"/>
            <person name="Kuo A."/>
            <person name="Martino E."/>
            <person name="Perotto S."/>
            <person name="Kohler A."/>
            <person name="Nagy L.G."/>
            <person name="Floudas D."/>
            <person name="Copeland A."/>
            <person name="Barry K.W."/>
            <person name="Cichocki N."/>
            <person name="Veneault-Fourrey C."/>
            <person name="LaButti K."/>
            <person name="Lindquist E.A."/>
            <person name="Lipzen A."/>
            <person name="Lundell T."/>
            <person name="Morin E."/>
            <person name="Murat C."/>
            <person name="Sun H."/>
            <person name="Tunlid A."/>
            <person name="Henrissat B."/>
            <person name="Grigoriev I.V."/>
            <person name="Hibbett D.S."/>
            <person name="Martin F."/>
            <person name="Nordberg H.P."/>
            <person name="Cantor M.N."/>
            <person name="Hua S.X."/>
        </authorList>
    </citation>
    <scope>NUCLEOTIDE SEQUENCE [LARGE SCALE GENOMIC DNA]</scope>
    <source>
        <strain evidence="2 3">Zn</strain>
    </source>
</reference>
<dbReference type="HOGENOM" id="CLU_069412_0_0_1"/>
<evidence type="ECO:0000256" key="1">
    <source>
        <dbReference type="SAM" id="MobiDB-lite"/>
    </source>
</evidence>
<dbReference type="AlphaFoldDB" id="A0A0C3GVB5"/>
<accession>A0A0C3GVB5</accession>
<dbReference type="OrthoDB" id="360540at2759"/>
<proteinExistence type="predicted"/>
<dbReference type="EMBL" id="KN832887">
    <property type="protein sequence ID" value="KIM95199.1"/>
    <property type="molecule type" value="Genomic_DNA"/>
</dbReference>
<evidence type="ECO:0000313" key="2">
    <source>
        <dbReference type="EMBL" id="KIM95199.1"/>
    </source>
</evidence>
<reference evidence="3" key="2">
    <citation type="submission" date="2015-01" db="EMBL/GenBank/DDBJ databases">
        <title>Evolutionary Origins and Diversification of the Mycorrhizal Mutualists.</title>
        <authorList>
            <consortium name="DOE Joint Genome Institute"/>
            <consortium name="Mycorrhizal Genomics Consortium"/>
            <person name="Kohler A."/>
            <person name="Kuo A."/>
            <person name="Nagy L.G."/>
            <person name="Floudas D."/>
            <person name="Copeland A."/>
            <person name="Barry K.W."/>
            <person name="Cichocki N."/>
            <person name="Veneault-Fourrey C."/>
            <person name="LaButti K."/>
            <person name="Lindquist E.A."/>
            <person name="Lipzen A."/>
            <person name="Lundell T."/>
            <person name="Morin E."/>
            <person name="Murat C."/>
            <person name="Riley R."/>
            <person name="Ohm R."/>
            <person name="Sun H."/>
            <person name="Tunlid A."/>
            <person name="Henrissat B."/>
            <person name="Grigoriev I.V."/>
            <person name="Hibbett D.S."/>
            <person name="Martin F."/>
        </authorList>
    </citation>
    <scope>NUCLEOTIDE SEQUENCE [LARGE SCALE GENOMIC DNA]</scope>
    <source>
        <strain evidence="3">Zn</strain>
    </source>
</reference>
<protein>
    <submittedName>
        <fullName evidence="2">Uncharacterized protein</fullName>
    </submittedName>
</protein>